<dbReference type="PATRIC" id="fig|272943.9.peg.2077"/>
<dbReference type="Gene3D" id="1.10.443.10">
    <property type="entry name" value="Intergrase catalytic core"/>
    <property type="match status" value="1"/>
</dbReference>
<dbReference type="OrthoDB" id="7510934at2"/>
<evidence type="ECO:0000313" key="4">
    <source>
        <dbReference type="EMBL" id="ABA79310.2"/>
    </source>
</evidence>
<dbReference type="PANTHER" id="PTHR30349">
    <property type="entry name" value="PHAGE INTEGRASE-RELATED"/>
    <property type="match status" value="1"/>
</dbReference>
<accession>Q3J1M4</accession>
<dbReference type="KEGG" id="rsp:RSP_0136"/>
<dbReference type="GO" id="GO:0003677">
    <property type="term" value="F:DNA binding"/>
    <property type="evidence" value="ECO:0007669"/>
    <property type="project" value="InterPro"/>
</dbReference>
<gene>
    <name evidence="4" type="ORF">RSP_0136</name>
</gene>
<keyword evidence="1" id="KW-0229">DNA integration</keyword>
<dbReference type="PROSITE" id="PS51898">
    <property type="entry name" value="TYR_RECOMBINASE"/>
    <property type="match status" value="1"/>
</dbReference>
<dbReference type="Proteomes" id="UP000002703">
    <property type="component" value="Chromosome 1"/>
</dbReference>
<evidence type="ECO:0000313" key="5">
    <source>
        <dbReference type="Proteomes" id="UP000002703"/>
    </source>
</evidence>
<keyword evidence="2" id="KW-0233">DNA recombination</keyword>
<proteinExistence type="predicted"/>
<dbReference type="Pfam" id="PF00589">
    <property type="entry name" value="Phage_integrase"/>
    <property type="match status" value="1"/>
</dbReference>
<evidence type="ECO:0000259" key="3">
    <source>
        <dbReference type="PROSITE" id="PS51898"/>
    </source>
</evidence>
<keyword evidence="5" id="KW-1185">Reference proteome</keyword>
<feature type="domain" description="Tyr recombinase" evidence="3">
    <location>
        <begin position="166"/>
        <end position="353"/>
    </location>
</feature>
<dbReference type="CDD" id="cd00397">
    <property type="entry name" value="DNA_BRE_C"/>
    <property type="match status" value="1"/>
</dbReference>
<dbReference type="AlphaFoldDB" id="Q3J1M4"/>
<dbReference type="InterPro" id="IPR011010">
    <property type="entry name" value="DNA_brk_join_enz"/>
</dbReference>
<dbReference type="GO" id="GO:0015074">
    <property type="term" value="P:DNA integration"/>
    <property type="evidence" value="ECO:0007669"/>
    <property type="project" value="UniProtKB-KW"/>
</dbReference>
<dbReference type="PANTHER" id="PTHR30349:SF64">
    <property type="entry name" value="PROPHAGE INTEGRASE INTD-RELATED"/>
    <property type="match status" value="1"/>
</dbReference>
<name>Q3J1M4_CERS4</name>
<dbReference type="eggNOG" id="COG0582">
    <property type="taxonomic scope" value="Bacteria"/>
</dbReference>
<evidence type="ECO:0000256" key="1">
    <source>
        <dbReference type="ARBA" id="ARBA00022908"/>
    </source>
</evidence>
<dbReference type="InterPro" id="IPR002104">
    <property type="entry name" value="Integrase_catalytic"/>
</dbReference>
<dbReference type="InterPro" id="IPR050090">
    <property type="entry name" value="Tyrosine_recombinase_XerCD"/>
</dbReference>
<dbReference type="EMBL" id="CP000143">
    <property type="protein sequence ID" value="ABA79310.2"/>
    <property type="molecule type" value="Genomic_DNA"/>
</dbReference>
<protein>
    <submittedName>
        <fullName evidence="4">Integrase for prophage</fullName>
    </submittedName>
</protein>
<dbReference type="STRING" id="272943.RSP_0136"/>
<dbReference type="SUPFAM" id="SSF56349">
    <property type="entry name" value="DNA breaking-rejoining enzymes"/>
    <property type="match status" value="1"/>
</dbReference>
<dbReference type="GO" id="GO:0006310">
    <property type="term" value="P:DNA recombination"/>
    <property type="evidence" value="ECO:0007669"/>
    <property type="project" value="UniProtKB-KW"/>
</dbReference>
<evidence type="ECO:0000256" key="2">
    <source>
        <dbReference type="ARBA" id="ARBA00023172"/>
    </source>
</evidence>
<dbReference type="EnsemblBacteria" id="ABA79310">
    <property type="protein sequence ID" value="ABA79310"/>
    <property type="gene ID" value="RSP_0136"/>
</dbReference>
<dbReference type="InterPro" id="IPR013762">
    <property type="entry name" value="Integrase-like_cat_sf"/>
</dbReference>
<reference evidence="5" key="1">
    <citation type="submission" date="2005-09" db="EMBL/GenBank/DDBJ databases">
        <title>Complete sequence of chromosome 1 of Rhodobacter sphaeroides 2.4.1.</title>
        <authorList>
            <person name="Copeland A."/>
            <person name="Lucas S."/>
            <person name="Lapidus A."/>
            <person name="Barry K."/>
            <person name="Detter J.C."/>
            <person name="Glavina T."/>
            <person name="Hammon N."/>
            <person name="Israni S."/>
            <person name="Pitluck S."/>
            <person name="Richardson P."/>
            <person name="Mackenzie C."/>
            <person name="Choudhary M."/>
            <person name="Larimer F."/>
            <person name="Hauser L.J."/>
            <person name="Land M."/>
            <person name="Donohue T.J."/>
            <person name="Kaplan S."/>
        </authorList>
    </citation>
    <scope>NUCLEOTIDE SEQUENCE [LARGE SCALE GENOMIC DNA]</scope>
    <source>
        <strain evidence="5">ATCC 17023 / DSM 158 / JCM 6121 / CCUG 31486 / LMG 2827 / NBRC 12203 / NCIMB 8253 / ATH 2.4.1.</strain>
    </source>
</reference>
<organism evidence="4 5">
    <name type="scientific">Cereibacter sphaeroides (strain ATCC 17023 / DSM 158 / JCM 6121 / CCUG 31486 / LMG 2827 / NBRC 12203 / NCIMB 8253 / ATH 2.4.1.)</name>
    <name type="common">Rhodobacter sphaeroides</name>
    <dbReference type="NCBI Taxonomy" id="272943"/>
    <lineage>
        <taxon>Bacteria</taxon>
        <taxon>Pseudomonadati</taxon>
        <taxon>Pseudomonadota</taxon>
        <taxon>Alphaproteobacteria</taxon>
        <taxon>Rhodobacterales</taxon>
        <taxon>Paracoccaceae</taxon>
        <taxon>Cereibacter</taxon>
    </lineage>
</organism>
<sequence>MPSSSVPRRGSAIPARPGVHAVGRETRKGKGWHFYAWRGGPKFWIDEAHYPSSREFLAAYTEATALPRAAAYTVPNLVDDFLSSPEMPKGERTRTDYRRWGLRLAEEFKDDPAEIFEDPGSRGEVNEWRKQWAHSPRQYDYAGTVAAVLLNWAVDQGKIRQHHCQRLRKVYEVDRAEIVWTPDHREAIEAKAPEWIRRILTAACETGLRVADLTKLAWSHVEATPHGRRIRVRTSKRKRVAYIPVTEAMGKLLDATPRDRMLILLSERGKPLTPHRASEGLRQWRDKAGLTPESLGYDLRLQDARGTAATRLLSAGLSLAEIAAHMGWSIRHAAAVIEHYARVSPDETDAILVKLATAKGSAS</sequence>